<keyword evidence="2" id="KW-1185">Reference proteome</keyword>
<sequence length="730" mass="82869">MYFTDTEIMDSTIENMYIEQNLLLWSSRGGVDDIPEFIRRPKPSFRQPLAPDLSLQQEEVKHGEYATHILLQKQTREYASAVEDSILLLKRGTEEMVKCLTDWKGSPEFMRDYKNFPHDGKCFDELTHIGKEVLFMSETIKNLHNENAVAFWTSGYREAIFRRLISFSKDIVKLRRKLGRIKNSLKERVGSIRKVVLKYGIETGVVENLVPPGIYHEWVKEDMNMLEETDNQQQGQGTGKSKMKAESVRKIMNNVITNYFDDPYGDSEESVDCNDSSSANITAFKSLYQRKYQMRKDIEILHKEDRSKNVTESSFEGVLGHLEIPPSSSNPLVVSTKESSRLEIKSWVGTLSPSNIVLETIASNINPSIHYKHKSNQIEKVMENEDTELSEAAIWHQLTSEHEDDVKTILPKGNNEELVNTSDVTEQQSSCIHVVPTQNHNVISVGEETKTMGIPLENNENIVAASVSFKDKPQVADECLVNLDTKETTVIFASDSILKEYESFNEDGSTAYPPSTARAEATDDCVLSSGTPSEVPVTKTFPVPKTLPPASELVTFSSCGTSSIKNSLSKSMAQQISTLKVTIENIHETAQQTTYSIREVERSWLNPSQHIIPNSRRQKELFQHLDFIVDTVVLLNKPSFASRLYKEDQYEIVAVLDPVFREVTTCYVTLCELHDRVMVDTKYLKQLVYGFPKGSLVIQDWVRDPIDDEDEVGQHQYASDLDVDVEELFA</sequence>
<protein>
    <submittedName>
        <fullName evidence="1">Uncharacterized protein</fullName>
    </submittedName>
</protein>
<dbReference type="EMBL" id="CAXLJM020000038">
    <property type="protein sequence ID" value="CAL8107011.1"/>
    <property type="molecule type" value="Genomic_DNA"/>
</dbReference>
<dbReference type="Proteomes" id="UP001642540">
    <property type="component" value="Unassembled WGS sequence"/>
</dbReference>
<proteinExistence type="predicted"/>
<comment type="caution">
    <text evidence="1">The sequence shown here is derived from an EMBL/GenBank/DDBJ whole genome shotgun (WGS) entry which is preliminary data.</text>
</comment>
<reference evidence="1 2" key="1">
    <citation type="submission" date="2024-08" db="EMBL/GenBank/DDBJ databases">
        <authorList>
            <person name="Cucini C."/>
            <person name="Frati F."/>
        </authorList>
    </citation>
    <scope>NUCLEOTIDE SEQUENCE [LARGE SCALE GENOMIC DNA]</scope>
</reference>
<evidence type="ECO:0000313" key="2">
    <source>
        <dbReference type="Proteomes" id="UP001642540"/>
    </source>
</evidence>
<organism evidence="1 2">
    <name type="scientific">Orchesella dallaii</name>
    <dbReference type="NCBI Taxonomy" id="48710"/>
    <lineage>
        <taxon>Eukaryota</taxon>
        <taxon>Metazoa</taxon>
        <taxon>Ecdysozoa</taxon>
        <taxon>Arthropoda</taxon>
        <taxon>Hexapoda</taxon>
        <taxon>Collembola</taxon>
        <taxon>Entomobryomorpha</taxon>
        <taxon>Entomobryoidea</taxon>
        <taxon>Orchesellidae</taxon>
        <taxon>Orchesellinae</taxon>
        <taxon>Orchesella</taxon>
    </lineage>
</organism>
<gene>
    <name evidence="1" type="ORF">ODALV1_LOCUS12545</name>
</gene>
<name>A0ABP1QN36_9HEXA</name>
<accession>A0ABP1QN36</accession>
<evidence type="ECO:0000313" key="1">
    <source>
        <dbReference type="EMBL" id="CAL8107011.1"/>
    </source>
</evidence>